<name>A0A0E9QYC4_ANGAN</name>
<organism evidence="1">
    <name type="scientific">Anguilla anguilla</name>
    <name type="common">European freshwater eel</name>
    <name type="synonym">Muraena anguilla</name>
    <dbReference type="NCBI Taxonomy" id="7936"/>
    <lineage>
        <taxon>Eukaryota</taxon>
        <taxon>Metazoa</taxon>
        <taxon>Chordata</taxon>
        <taxon>Craniata</taxon>
        <taxon>Vertebrata</taxon>
        <taxon>Euteleostomi</taxon>
        <taxon>Actinopterygii</taxon>
        <taxon>Neopterygii</taxon>
        <taxon>Teleostei</taxon>
        <taxon>Anguilliformes</taxon>
        <taxon>Anguillidae</taxon>
        <taxon>Anguilla</taxon>
    </lineage>
</organism>
<sequence>MTANSVPQRPPMTDGSLTCLQARLYMEMTAGMLL</sequence>
<reference evidence="1" key="2">
    <citation type="journal article" date="2015" name="Fish Shellfish Immunol.">
        <title>Early steps in the European eel (Anguilla anguilla)-Vibrio vulnificus interaction in the gills: Role of the RtxA13 toxin.</title>
        <authorList>
            <person name="Callol A."/>
            <person name="Pajuelo D."/>
            <person name="Ebbesson L."/>
            <person name="Teles M."/>
            <person name="MacKenzie S."/>
            <person name="Amaro C."/>
        </authorList>
    </citation>
    <scope>NUCLEOTIDE SEQUENCE</scope>
</reference>
<reference evidence="1" key="1">
    <citation type="submission" date="2014-11" db="EMBL/GenBank/DDBJ databases">
        <authorList>
            <person name="Amaro Gonzalez C."/>
        </authorList>
    </citation>
    <scope>NUCLEOTIDE SEQUENCE</scope>
</reference>
<evidence type="ECO:0000313" key="1">
    <source>
        <dbReference type="EMBL" id="JAH21098.1"/>
    </source>
</evidence>
<dbReference type="AlphaFoldDB" id="A0A0E9QYC4"/>
<dbReference type="EMBL" id="GBXM01087479">
    <property type="protein sequence ID" value="JAH21098.1"/>
    <property type="molecule type" value="Transcribed_RNA"/>
</dbReference>
<protein>
    <submittedName>
        <fullName evidence="1">Uncharacterized protein</fullName>
    </submittedName>
</protein>
<proteinExistence type="predicted"/>
<accession>A0A0E9QYC4</accession>